<name>A0A226CWV6_FOLCA</name>
<feature type="region of interest" description="Disordered" evidence="1">
    <location>
        <begin position="216"/>
        <end position="236"/>
    </location>
</feature>
<reference evidence="2 3" key="1">
    <citation type="submission" date="2015-12" db="EMBL/GenBank/DDBJ databases">
        <title>The genome of Folsomia candida.</title>
        <authorList>
            <person name="Faddeeva A."/>
            <person name="Derks M.F."/>
            <person name="Anvar Y."/>
            <person name="Smit S."/>
            <person name="Van Straalen N."/>
            <person name="Roelofs D."/>
        </authorList>
    </citation>
    <scope>NUCLEOTIDE SEQUENCE [LARGE SCALE GENOMIC DNA]</scope>
    <source>
        <strain evidence="2 3">VU population</strain>
        <tissue evidence="2">Whole body</tissue>
    </source>
</reference>
<feature type="compositionally biased region" description="Basic and acidic residues" evidence="1">
    <location>
        <begin position="226"/>
        <end position="236"/>
    </location>
</feature>
<feature type="compositionally biased region" description="Basic and acidic residues" evidence="1">
    <location>
        <begin position="1"/>
        <end position="12"/>
    </location>
</feature>
<dbReference type="Pfam" id="PF13896">
    <property type="entry name" value="Glyco_transf_49"/>
    <property type="match status" value="1"/>
</dbReference>
<comment type="caution">
    <text evidence="2">The sequence shown here is derived from an EMBL/GenBank/DDBJ whole genome shotgun (WGS) entry which is preliminary data.</text>
</comment>
<evidence type="ECO:0000313" key="2">
    <source>
        <dbReference type="EMBL" id="OXA36516.1"/>
    </source>
</evidence>
<evidence type="ECO:0000313" key="3">
    <source>
        <dbReference type="Proteomes" id="UP000198287"/>
    </source>
</evidence>
<proteinExistence type="predicted"/>
<dbReference type="PANTHER" id="PTHR47412:SF1">
    <property type="entry name" value="FI01434P-RELATED"/>
    <property type="match status" value="1"/>
</dbReference>
<dbReference type="Proteomes" id="UP000198287">
    <property type="component" value="Unassembled WGS sequence"/>
</dbReference>
<protein>
    <submittedName>
        <fullName evidence="2">Uncharacterized protein</fullName>
    </submittedName>
</protein>
<keyword evidence="3" id="KW-1185">Reference proteome</keyword>
<dbReference type="AlphaFoldDB" id="A0A226CWV6"/>
<gene>
    <name evidence="2" type="ORF">Fcan01_28719</name>
</gene>
<dbReference type="EMBL" id="LNIX01000138">
    <property type="protein sequence ID" value="OXA36516.1"/>
    <property type="molecule type" value="Genomic_DNA"/>
</dbReference>
<dbReference type="OrthoDB" id="9974378at2759"/>
<accession>A0A226CWV6</accession>
<dbReference type="PANTHER" id="PTHR47412">
    <property type="entry name" value="FI01434P-RELATED"/>
    <property type="match status" value="1"/>
</dbReference>
<sequence>MKVSPRAREGHPRPLGGNGERVEGAPGGWATLPLDDLTPRPHYAQRGAYWTSRFWIIWSLAGEVAGPRQSKRLLSGTDFGETLTRILYLRECVSPLVKDFVTFHIFFDTRHVPSLKSHRIRFLSFHFELQCTFPTFGDNIVTYKKAKKLPYPVNVARNVAHFLEMIRLNDSNLQRPNPKVFVLSIFEVEANVSVQPRDKRNCCTCWETSPQSLSTSTSVRLSSDSEGERVDDRSSDARAACLPRGKRHKPYHHWEPIYIGTKFDPLYDERLSWEGRSDKMTQGYVLCVLDYEFHILDNAFLVHRPGSKGPRSFPRKIP</sequence>
<organism evidence="2 3">
    <name type="scientific">Folsomia candida</name>
    <name type="common">Springtail</name>
    <dbReference type="NCBI Taxonomy" id="158441"/>
    <lineage>
        <taxon>Eukaryota</taxon>
        <taxon>Metazoa</taxon>
        <taxon>Ecdysozoa</taxon>
        <taxon>Arthropoda</taxon>
        <taxon>Hexapoda</taxon>
        <taxon>Collembola</taxon>
        <taxon>Entomobryomorpha</taxon>
        <taxon>Isotomoidea</taxon>
        <taxon>Isotomidae</taxon>
        <taxon>Proisotominae</taxon>
        <taxon>Folsomia</taxon>
    </lineage>
</organism>
<feature type="region of interest" description="Disordered" evidence="1">
    <location>
        <begin position="1"/>
        <end position="24"/>
    </location>
</feature>
<evidence type="ECO:0000256" key="1">
    <source>
        <dbReference type="SAM" id="MobiDB-lite"/>
    </source>
</evidence>